<name>A0A3M0APM6_9GAMM</name>
<evidence type="ECO:0000313" key="4">
    <source>
        <dbReference type="EMBL" id="RMA80972.1"/>
    </source>
</evidence>
<keyword evidence="1 2" id="KW-0732">Signal</keyword>
<accession>A0A3M0APM6</accession>
<evidence type="ECO:0000259" key="3">
    <source>
        <dbReference type="Pfam" id="PF13505"/>
    </source>
</evidence>
<evidence type="ECO:0000256" key="1">
    <source>
        <dbReference type="ARBA" id="ARBA00022729"/>
    </source>
</evidence>
<dbReference type="AlphaFoldDB" id="A0A3M0APM6"/>
<evidence type="ECO:0000313" key="5">
    <source>
        <dbReference type="Proteomes" id="UP000267187"/>
    </source>
</evidence>
<dbReference type="OrthoDB" id="6077429at2"/>
<gene>
    <name evidence="4" type="ORF">DFR27_0762</name>
</gene>
<comment type="caution">
    <text evidence="4">The sequence shown here is derived from an EMBL/GenBank/DDBJ whole genome shotgun (WGS) entry which is preliminary data.</text>
</comment>
<feature type="domain" description="Outer membrane protein beta-barrel" evidence="3">
    <location>
        <begin position="7"/>
        <end position="200"/>
    </location>
</feature>
<dbReference type="InterPro" id="IPR011250">
    <property type="entry name" value="OMP/PagP_B-barrel"/>
</dbReference>
<dbReference type="InterPro" id="IPR027385">
    <property type="entry name" value="Beta-barrel_OMP"/>
</dbReference>
<evidence type="ECO:0000256" key="2">
    <source>
        <dbReference type="SAM" id="SignalP"/>
    </source>
</evidence>
<sequence>MIRVALILVSMLVVANANAQWTSAIGKRGGHWEGTFGLKYQDSEFLGSQEGSSLKFESDYGFMFGLAYNFSDHFSAGFDVDYLRAYYQADLISATPGEPDIQFGHKGDFSSFMFNGTYNFISGSFTPYVSASAGWQYFDSNIIDGDPVIGCYWHPYWGYICNDYYQTYTETSFGYGATAGLRWEIDSSMFIKASVSQDWFDMSGAHSDPSFISGAIEFGTRF</sequence>
<dbReference type="Pfam" id="PF13505">
    <property type="entry name" value="OMP_b-brl"/>
    <property type="match status" value="1"/>
</dbReference>
<keyword evidence="5" id="KW-1185">Reference proteome</keyword>
<dbReference type="SUPFAM" id="SSF56925">
    <property type="entry name" value="OMPA-like"/>
    <property type="match status" value="1"/>
</dbReference>
<organism evidence="4 5">
    <name type="scientific">Umboniibacter marinipuniceus</name>
    <dbReference type="NCBI Taxonomy" id="569599"/>
    <lineage>
        <taxon>Bacteria</taxon>
        <taxon>Pseudomonadati</taxon>
        <taxon>Pseudomonadota</taxon>
        <taxon>Gammaproteobacteria</taxon>
        <taxon>Cellvibrionales</taxon>
        <taxon>Cellvibrionaceae</taxon>
        <taxon>Umboniibacter</taxon>
    </lineage>
</organism>
<protein>
    <submittedName>
        <fullName evidence="4">Outer membrane protein with beta-barrel domain</fullName>
    </submittedName>
</protein>
<dbReference type="RefSeq" id="WP_121876143.1">
    <property type="nucleotide sequence ID" value="NZ_REFJ01000002.1"/>
</dbReference>
<dbReference type="Gene3D" id="2.40.160.20">
    <property type="match status" value="1"/>
</dbReference>
<proteinExistence type="predicted"/>
<dbReference type="EMBL" id="REFJ01000002">
    <property type="protein sequence ID" value="RMA80972.1"/>
    <property type="molecule type" value="Genomic_DNA"/>
</dbReference>
<reference evidence="4 5" key="1">
    <citation type="submission" date="2018-10" db="EMBL/GenBank/DDBJ databases">
        <title>Genomic Encyclopedia of Type Strains, Phase IV (KMG-IV): sequencing the most valuable type-strain genomes for metagenomic binning, comparative biology and taxonomic classification.</title>
        <authorList>
            <person name="Goeker M."/>
        </authorList>
    </citation>
    <scope>NUCLEOTIDE SEQUENCE [LARGE SCALE GENOMIC DNA]</scope>
    <source>
        <strain evidence="4 5">DSM 25080</strain>
    </source>
</reference>
<feature type="signal peptide" evidence="2">
    <location>
        <begin position="1"/>
        <end position="19"/>
    </location>
</feature>
<feature type="chain" id="PRO_5018169870" evidence="2">
    <location>
        <begin position="20"/>
        <end position="222"/>
    </location>
</feature>
<dbReference type="Proteomes" id="UP000267187">
    <property type="component" value="Unassembled WGS sequence"/>
</dbReference>